<dbReference type="GO" id="GO:0005814">
    <property type="term" value="C:centriole"/>
    <property type="evidence" value="ECO:0007669"/>
    <property type="project" value="TreeGrafter"/>
</dbReference>
<dbReference type="PROSITE" id="PS50222">
    <property type="entry name" value="EF_HAND_2"/>
    <property type="match status" value="1"/>
</dbReference>
<name>A0A3B4DWB2_PYGNA</name>
<dbReference type="InterPro" id="IPR002048">
    <property type="entry name" value="EF_hand_dom"/>
</dbReference>
<accession>A0A3B4DWB2</accession>
<evidence type="ECO:0000313" key="8">
    <source>
        <dbReference type="Ensembl" id="ENSPNAP00000027725.2"/>
    </source>
</evidence>
<dbReference type="PANTHER" id="PTHR18905">
    <property type="entry name" value="NINEIN"/>
    <property type="match status" value="1"/>
</dbReference>
<dbReference type="Ensembl" id="ENSPNAT00000001818.2">
    <property type="protein sequence ID" value="ENSPNAP00000027725.2"/>
    <property type="gene ID" value="ENSPNAG00000013309.2"/>
</dbReference>
<comment type="subcellular location">
    <subcellularLocation>
        <location evidence="1">Cytoplasm</location>
        <location evidence="1">Cytoskeleton</location>
        <location evidence="1">Microtubule organizing center</location>
        <location evidence="1">Centrosome</location>
    </subcellularLocation>
</comment>
<reference evidence="8" key="3">
    <citation type="submission" date="2025-09" db="UniProtKB">
        <authorList>
            <consortium name="Ensembl"/>
        </authorList>
    </citation>
    <scope>IDENTIFICATION</scope>
</reference>
<feature type="coiled-coil region" evidence="5">
    <location>
        <begin position="365"/>
        <end position="402"/>
    </location>
</feature>
<gene>
    <name evidence="8" type="primary">NIN</name>
</gene>
<sequence length="1184" mass="137762">MDGEGDQYEERLREVFQSFDGSGAGSLNPEELAELCHALQLNDTALHTLLHTLINSQDQLNARVEFEQFKNALILVLSSPTEEALANEENPTLPDSPEVQPRFIKGGKRYGRRSTPEFTHAISELSHMPPEEDEQEEEALGSTDGTLPSKRERWNADVSSAEEYEAEGQLHLWNPDEPGTPRGSMVPLSGLEERLQSACQQLALPLNGMATLHQLHALCQYIGMEVHGCMMSVQEFVSYILNKNKPPTPSASTPYRQLKRHHSIQPFDETGRRISSVLSSTIGLRLFSVLDDGTGHTAVEQLLDTWLEEGVENSSEILQALEFSLDGKVNLTELTAALENELLITKNSIHQAALVSFKAEIRHLLECVDLELREKEKIRSDLEKAEKLKSQLASEVDEHHSAIERINDLNLRKLEQEHKDHMVALRVEMSKEVELVQQQANQQREELEQEIRTIREDETFLRERLTLTIKENGRLEAELLDSTERLIEAEAQLSKLQRNLDSVLKEKFGDLDLSNAEFYQQEERLGQLRSNYEEQCRELQDRIDELQAQLEEYRAIGRTPQTSLMPSLSDELDSKSPGMESDQGLGSEEGQPFNMSLEAEMVLEQLKEQHVREMENIRAQLDCTVRHKLEEQKTSHEEERGLLSLQHQQDLQALKKEAAEALERAHGLQEQLEQERRSMEVLHGVKLDELRARHQKELSSLNQEVQDARSHALQLEEQLKELEESIMKEREELHKAHVEELSLLELQHKETLEATVKEERETLQVDRVEAEKRHAEEWEREKLQLKQIHKEVLRVRLEEAQQRSEQELMELERRLREEWEREKQQHEESNKAALQAVLEEELVRLLKEQEDRERKLTEQWDAERMLLEEQHHAQLQQQIQQEKERAQAQKEETMCRKMKEWEREKAQLQRQHDEVLQVRLEEQRERLQAEREELERRWQEVLEEEQSRMVEAHQEAIQELSVKHSEERERLGCMLEKLPLLKCVLKKLCCHLPLFQVQALDSTLQGLAQQNARLKSDLRITQQERDALKQEVISLHKQLQNANEKMSISSVPGGSQQGKRVWTELSGLMEAELTLLREENQRLQREINDARLEMNSAREKGRQLEALVLSVKQQKQQNQASLSKSAEQERSALKREIEALHTQLHNKEQREMESLQEENERLRNKQTILEAQLMEVFAHMHMDP</sequence>
<dbReference type="Proteomes" id="UP001501920">
    <property type="component" value="Chromosome 5"/>
</dbReference>
<keyword evidence="4" id="KW-0206">Cytoskeleton</keyword>
<evidence type="ECO:0000256" key="3">
    <source>
        <dbReference type="ARBA" id="ARBA00022553"/>
    </source>
</evidence>
<evidence type="ECO:0000256" key="2">
    <source>
        <dbReference type="ARBA" id="ARBA00022490"/>
    </source>
</evidence>
<feature type="region of interest" description="Disordered" evidence="6">
    <location>
        <begin position="123"/>
        <end position="152"/>
    </location>
</feature>
<evidence type="ECO:0000256" key="4">
    <source>
        <dbReference type="ARBA" id="ARBA00023212"/>
    </source>
</evidence>
<evidence type="ECO:0000256" key="6">
    <source>
        <dbReference type="SAM" id="MobiDB-lite"/>
    </source>
</evidence>
<keyword evidence="9" id="KW-1185">Reference proteome</keyword>
<evidence type="ECO:0000259" key="7">
    <source>
        <dbReference type="PROSITE" id="PS50222"/>
    </source>
</evidence>
<dbReference type="GO" id="GO:0097431">
    <property type="term" value="C:mitotic spindle pole"/>
    <property type="evidence" value="ECO:0007669"/>
    <property type="project" value="TreeGrafter"/>
</dbReference>
<evidence type="ECO:0000313" key="9">
    <source>
        <dbReference type="Proteomes" id="UP001501920"/>
    </source>
</evidence>
<dbReference type="OrthoDB" id="5799458at2759"/>
<proteinExistence type="predicted"/>
<dbReference type="GO" id="GO:0005509">
    <property type="term" value="F:calcium ion binding"/>
    <property type="evidence" value="ECO:0007669"/>
    <property type="project" value="InterPro"/>
</dbReference>
<dbReference type="InterPro" id="IPR011992">
    <property type="entry name" value="EF-hand-dom_pair"/>
</dbReference>
<keyword evidence="3" id="KW-0597">Phosphoprotein</keyword>
<evidence type="ECO:0000256" key="5">
    <source>
        <dbReference type="SAM" id="Coils"/>
    </source>
</evidence>
<dbReference type="PANTHER" id="PTHR18905:SF11">
    <property type="entry name" value="NINEIN"/>
    <property type="match status" value="1"/>
</dbReference>
<feature type="coiled-coil region" evidence="5">
    <location>
        <begin position="644"/>
        <end position="739"/>
    </location>
</feature>
<keyword evidence="5" id="KW-0175">Coiled coil</keyword>
<dbReference type="GO" id="GO:0090222">
    <property type="term" value="P:centrosome-templated microtubule nucleation"/>
    <property type="evidence" value="ECO:0007669"/>
    <property type="project" value="TreeGrafter"/>
</dbReference>
<dbReference type="Gene3D" id="1.10.238.10">
    <property type="entry name" value="EF-hand"/>
    <property type="match status" value="1"/>
</dbReference>
<feature type="coiled-coil region" evidence="5">
    <location>
        <begin position="997"/>
        <end position="1175"/>
    </location>
</feature>
<dbReference type="GO" id="GO:0000242">
    <property type="term" value="C:pericentriolar material"/>
    <property type="evidence" value="ECO:0007669"/>
    <property type="project" value="TreeGrafter"/>
</dbReference>
<evidence type="ECO:0000256" key="1">
    <source>
        <dbReference type="ARBA" id="ARBA00004300"/>
    </source>
</evidence>
<protein>
    <recommendedName>
        <fullName evidence="7">EF-hand domain-containing protein</fullName>
    </recommendedName>
</protein>
<organism evidence="8 9">
    <name type="scientific">Pygocentrus nattereri</name>
    <name type="common">Red-bellied piranha</name>
    <dbReference type="NCBI Taxonomy" id="42514"/>
    <lineage>
        <taxon>Eukaryota</taxon>
        <taxon>Metazoa</taxon>
        <taxon>Chordata</taxon>
        <taxon>Craniata</taxon>
        <taxon>Vertebrata</taxon>
        <taxon>Euteleostomi</taxon>
        <taxon>Actinopterygii</taxon>
        <taxon>Neopterygii</taxon>
        <taxon>Teleostei</taxon>
        <taxon>Ostariophysi</taxon>
        <taxon>Characiformes</taxon>
        <taxon>Characoidei</taxon>
        <taxon>Pygocentrus</taxon>
    </lineage>
</organism>
<dbReference type="GeneTree" id="ENSGT00660000095541"/>
<dbReference type="GO" id="GO:0034454">
    <property type="term" value="P:microtubule anchoring at centrosome"/>
    <property type="evidence" value="ECO:0007669"/>
    <property type="project" value="TreeGrafter"/>
</dbReference>
<dbReference type="AlphaFoldDB" id="A0A3B4DWB2"/>
<dbReference type="GO" id="GO:0051642">
    <property type="term" value="P:centrosome localization"/>
    <property type="evidence" value="ECO:0007669"/>
    <property type="project" value="TreeGrafter"/>
</dbReference>
<feature type="coiled-coil region" evidence="5">
    <location>
        <begin position="768"/>
        <end position="970"/>
    </location>
</feature>
<dbReference type="SUPFAM" id="SSF47473">
    <property type="entry name" value="EF-hand"/>
    <property type="match status" value="1"/>
</dbReference>
<keyword evidence="2" id="KW-0963">Cytoplasm</keyword>
<feature type="domain" description="EF-hand" evidence="7">
    <location>
        <begin position="7"/>
        <end position="42"/>
    </location>
</feature>
<feature type="coiled-coil region" evidence="5">
    <location>
        <begin position="426"/>
        <end position="556"/>
    </location>
</feature>
<feature type="region of interest" description="Disordered" evidence="6">
    <location>
        <begin position="559"/>
        <end position="588"/>
    </location>
</feature>
<reference evidence="8" key="2">
    <citation type="submission" date="2025-08" db="UniProtKB">
        <authorList>
            <consortium name="Ensembl"/>
        </authorList>
    </citation>
    <scope>IDENTIFICATION</scope>
</reference>
<dbReference type="GO" id="GO:0097539">
    <property type="term" value="C:ciliary transition fiber"/>
    <property type="evidence" value="ECO:0007669"/>
    <property type="project" value="TreeGrafter"/>
</dbReference>
<dbReference type="STRING" id="42514.ENSPNAP00000027725"/>
<reference evidence="8 9" key="1">
    <citation type="submission" date="2020-10" db="EMBL/GenBank/DDBJ databases">
        <title>Pygocentrus nattereri (red-bellied piranha) genome, fPygNat1, primary haplotype.</title>
        <authorList>
            <person name="Myers G."/>
            <person name="Meyer A."/>
            <person name="Karagic N."/>
            <person name="Pippel M."/>
            <person name="Winkler S."/>
            <person name="Tracey A."/>
            <person name="Wood J."/>
            <person name="Formenti G."/>
            <person name="Howe K."/>
            <person name="Fedrigo O."/>
            <person name="Jarvis E.D."/>
        </authorList>
    </citation>
    <scope>NUCLEOTIDE SEQUENCE [LARGE SCALE GENOMIC DNA]</scope>
</reference>